<dbReference type="Gene3D" id="3.40.50.2000">
    <property type="entry name" value="Glycogen Phosphorylase B"/>
    <property type="match status" value="1"/>
</dbReference>
<dbReference type="PANTHER" id="PTHR38134:SF2">
    <property type="entry name" value="GALACTOKINASE"/>
    <property type="match status" value="1"/>
</dbReference>
<dbReference type="PANTHER" id="PTHR38134">
    <property type="entry name" value="SLR1395 PROTEIN"/>
    <property type="match status" value="1"/>
</dbReference>
<organism evidence="2 3">
    <name type="scientific">Gigaspora margarita</name>
    <dbReference type="NCBI Taxonomy" id="4874"/>
    <lineage>
        <taxon>Eukaryota</taxon>
        <taxon>Fungi</taxon>
        <taxon>Fungi incertae sedis</taxon>
        <taxon>Mucoromycota</taxon>
        <taxon>Glomeromycotina</taxon>
        <taxon>Glomeromycetes</taxon>
        <taxon>Diversisporales</taxon>
        <taxon>Gigasporaceae</taxon>
        <taxon>Gigaspora</taxon>
    </lineage>
</organism>
<dbReference type="SUPFAM" id="SSF53756">
    <property type="entry name" value="UDP-Glycosyltransferase/glycogen phosphorylase"/>
    <property type="match status" value="1"/>
</dbReference>
<accession>A0ABN7UU87</accession>
<protein>
    <submittedName>
        <fullName evidence="2">35956_t:CDS:1</fullName>
    </submittedName>
</protein>
<name>A0ABN7UU87_GIGMA</name>
<dbReference type="Gene3D" id="3.10.110.10">
    <property type="entry name" value="Ubiquitin Conjugating Enzyme"/>
    <property type="match status" value="1"/>
</dbReference>
<keyword evidence="3" id="KW-1185">Reference proteome</keyword>
<dbReference type="InterPro" id="IPR053205">
    <property type="entry name" value="GHMP_kinase_L-arabinokinase"/>
</dbReference>
<dbReference type="PROSITE" id="PS50127">
    <property type="entry name" value="UBC_2"/>
    <property type="match status" value="1"/>
</dbReference>
<dbReference type="InterPro" id="IPR016135">
    <property type="entry name" value="UBQ-conjugating_enzyme/RWD"/>
</dbReference>
<evidence type="ECO:0000259" key="1">
    <source>
        <dbReference type="PROSITE" id="PS50127"/>
    </source>
</evidence>
<dbReference type="SUPFAM" id="SSF54495">
    <property type="entry name" value="UBC-like"/>
    <property type="match status" value="1"/>
</dbReference>
<dbReference type="InterPro" id="IPR000608">
    <property type="entry name" value="UBC"/>
</dbReference>
<dbReference type="Proteomes" id="UP000789901">
    <property type="component" value="Unassembled WGS sequence"/>
</dbReference>
<dbReference type="CDD" id="cd23799">
    <property type="entry name" value="UBCc_UBE2J"/>
    <property type="match status" value="1"/>
</dbReference>
<reference evidence="2 3" key="1">
    <citation type="submission" date="2021-06" db="EMBL/GenBank/DDBJ databases">
        <authorList>
            <person name="Kallberg Y."/>
            <person name="Tangrot J."/>
            <person name="Rosling A."/>
        </authorList>
    </citation>
    <scope>NUCLEOTIDE SEQUENCE [LARGE SCALE GENOMIC DNA]</scope>
    <source>
        <strain evidence="2 3">120-4 pot B 10/14</strain>
    </source>
</reference>
<comment type="caution">
    <text evidence="2">The sequence shown here is derived from an EMBL/GenBank/DDBJ whole genome shotgun (WGS) entry which is preliminary data.</text>
</comment>
<feature type="domain" description="UBC core" evidence="1">
    <location>
        <begin position="1"/>
        <end position="159"/>
    </location>
</feature>
<dbReference type="Pfam" id="PF00179">
    <property type="entry name" value="UQ_con"/>
    <property type="match status" value="1"/>
</dbReference>
<evidence type="ECO:0000313" key="2">
    <source>
        <dbReference type="EMBL" id="CAG8674928.1"/>
    </source>
</evidence>
<sequence length="627" mass="70286">MATKAAYKRLTKEYLANPPPYMIAKPLEKNILEWHYVLRGPPDTPYHNGEYHGVLLFPPEYPFKPPSIRMTTPSGRFQPDTRLCLSMSDFHPSTWNPSWSVATILTGLLSFMTSNEATTGSIKTTDADKKIYAAQYFPELCIPEAVPVEILYPISSSSSTPTQTSNEITESVNPVLPTLQRNDLGMVNQRLIPAAKNQTLQRKVLNRVENPTIRGIAEHANNTARIEFYYFVQVASEILALPRLHTLYIVSNAPEFIFQGAISLGARYRHALIDAGVQQPRAYTVDRYQTIDDLELFLKNRPDMIVREVEWLKKIKADVVLSDAPFLPCGLCEGDELDITIKNLVEKVKDDYMKSELLIRLPGYIPIPSYSGTQLYPDSNVTTKKINLLNGRITLNGSSIGSDRISKRRNVVDVPLVVRKSKTPRNVVLSNLGIPKEIFDTHKILLVSFGGQNLVGIEEWGSPLPDDWIAIVCGNPGAVLPDRFYSCAKDAYIPDLTNAADAVMGKLGYGTCSECIGHGKPFIYVPRPQFIEEYGLRNLMETQGSCVEMSKDHFESGQWKEYILKACDMPGVCQNIEKRLSHDGGKVVANIVEQFLDERLGTTRKTRKARRTNALVYNNNRAVSQPS</sequence>
<dbReference type="EMBL" id="CAJVQB010005997">
    <property type="protein sequence ID" value="CAG8674928.1"/>
    <property type="molecule type" value="Genomic_DNA"/>
</dbReference>
<proteinExistence type="predicted"/>
<gene>
    <name evidence="2" type="ORF">GMARGA_LOCUS10636</name>
</gene>
<evidence type="ECO:0000313" key="3">
    <source>
        <dbReference type="Proteomes" id="UP000789901"/>
    </source>
</evidence>
<dbReference type="SMART" id="SM00212">
    <property type="entry name" value="UBCc"/>
    <property type="match status" value="1"/>
</dbReference>